<protein>
    <recommendedName>
        <fullName evidence="5">2-isopropylmalate synthase</fullName>
        <ecNumber evidence="5">2.3.3.13</ecNumber>
    </recommendedName>
</protein>
<evidence type="ECO:0000256" key="5">
    <source>
        <dbReference type="ARBA" id="ARBA00012973"/>
    </source>
</evidence>
<keyword evidence="8 11" id="KW-0808">Transferase</keyword>
<dbReference type="SMART" id="SM00917">
    <property type="entry name" value="LeuA_dimer"/>
    <property type="match status" value="1"/>
</dbReference>
<gene>
    <name evidence="13" type="ORF">M422DRAFT_37565</name>
</gene>
<evidence type="ECO:0000256" key="6">
    <source>
        <dbReference type="ARBA" id="ARBA00022430"/>
    </source>
</evidence>
<dbReference type="InterPro" id="IPR013785">
    <property type="entry name" value="Aldolase_TIM"/>
</dbReference>
<dbReference type="FunFam" id="3.20.20.70:FF:000045">
    <property type="entry name" value="2-isopropylmalate synthase"/>
    <property type="match status" value="1"/>
</dbReference>
<keyword evidence="9" id="KW-0479">Metal-binding</keyword>
<evidence type="ECO:0000256" key="1">
    <source>
        <dbReference type="ARBA" id="ARBA00000064"/>
    </source>
</evidence>
<keyword evidence="10" id="KW-0100">Branched-chain amino acid biosynthesis</keyword>
<dbReference type="Pfam" id="PF08502">
    <property type="entry name" value="LeuA_dimer"/>
    <property type="match status" value="1"/>
</dbReference>
<organism evidence="13 14">
    <name type="scientific">Sphaerobolus stellatus (strain SS14)</name>
    <dbReference type="NCBI Taxonomy" id="990650"/>
    <lineage>
        <taxon>Eukaryota</taxon>
        <taxon>Fungi</taxon>
        <taxon>Dikarya</taxon>
        <taxon>Basidiomycota</taxon>
        <taxon>Agaricomycotina</taxon>
        <taxon>Agaricomycetes</taxon>
        <taxon>Phallomycetidae</taxon>
        <taxon>Geastrales</taxon>
        <taxon>Sphaerobolaceae</taxon>
        <taxon>Sphaerobolus</taxon>
    </lineage>
</organism>
<dbReference type="InterPro" id="IPR002034">
    <property type="entry name" value="AIPM/Hcit_synth_CS"/>
</dbReference>
<dbReference type="NCBIfam" id="NF002991">
    <property type="entry name" value="PRK03739.1"/>
    <property type="match status" value="1"/>
</dbReference>
<dbReference type="EC" id="2.3.3.13" evidence="5"/>
<dbReference type="CDD" id="cd07942">
    <property type="entry name" value="DRE_TIM_LeuA"/>
    <property type="match status" value="1"/>
</dbReference>
<dbReference type="SUPFAM" id="SSF89000">
    <property type="entry name" value="post-HMGL domain-like"/>
    <property type="match status" value="1"/>
</dbReference>
<dbReference type="Gene3D" id="3.20.20.70">
    <property type="entry name" value="Aldolase class I"/>
    <property type="match status" value="1"/>
</dbReference>
<accession>A0A0C9URD1</accession>
<evidence type="ECO:0000256" key="7">
    <source>
        <dbReference type="ARBA" id="ARBA00022605"/>
    </source>
</evidence>
<dbReference type="GO" id="GO:0005739">
    <property type="term" value="C:mitochondrion"/>
    <property type="evidence" value="ECO:0007669"/>
    <property type="project" value="TreeGrafter"/>
</dbReference>
<dbReference type="Pfam" id="PF00682">
    <property type="entry name" value="HMGL-like"/>
    <property type="match status" value="1"/>
</dbReference>
<dbReference type="Pfam" id="PF22615">
    <property type="entry name" value="IPMS_D2"/>
    <property type="match status" value="1"/>
</dbReference>
<evidence type="ECO:0000313" key="13">
    <source>
        <dbReference type="EMBL" id="KIJ27825.1"/>
    </source>
</evidence>
<dbReference type="PANTHER" id="PTHR46911:SF1">
    <property type="entry name" value="2-ISOPROPYLMALATE SYNTHASE"/>
    <property type="match status" value="1"/>
</dbReference>
<dbReference type="HOGENOM" id="CLU_004588_2_1_1"/>
<dbReference type="InterPro" id="IPR039371">
    <property type="entry name" value="LeuA_N_DRE-TIM"/>
</dbReference>
<dbReference type="InterPro" id="IPR013709">
    <property type="entry name" value="2-isopropylmalate_synth_dimer"/>
</dbReference>
<dbReference type="EMBL" id="KN837322">
    <property type="protein sequence ID" value="KIJ27825.1"/>
    <property type="molecule type" value="Genomic_DNA"/>
</dbReference>
<evidence type="ECO:0000256" key="3">
    <source>
        <dbReference type="ARBA" id="ARBA00004689"/>
    </source>
</evidence>
<dbReference type="PROSITE" id="PS50991">
    <property type="entry name" value="PYR_CT"/>
    <property type="match status" value="1"/>
</dbReference>
<evidence type="ECO:0000256" key="9">
    <source>
        <dbReference type="ARBA" id="ARBA00022723"/>
    </source>
</evidence>
<dbReference type="PANTHER" id="PTHR46911">
    <property type="match status" value="1"/>
</dbReference>
<evidence type="ECO:0000313" key="14">
    <source>
        <dbReference type="Proteomes" id="UP000054279"/>
    </source>
</evidence>
<dbReference type="InterPro" id="IPR000891">
    <property type="entry name" value="PYR_CT"/>
</dbReference>
<feature type="domain" description="Pyruvate carboxyltransferase" evidence="12">
    <location>
        <begin position="33"/>
        <end position="312"/>
    </location>
</feature>
<proteinExistence type="inferred from homology"/>
<comment type="similarity">
    <text evidence="4">Belongs to the alpha-IPM synthase/homocitrate synthase family. LeuA type 2 subfamily.</text>
</comment>
<dbReference type="SUPFAM" id="SSF110921">
    <property type="entry name" value="2-isopropylmalate synthase LeuA, allosteric (dimerisation) domain"/>
    <property type="match status" value="2"/>
</dbReference>
<dbReference type="GO" id="GO:0003852">
    <property type="term" value="F:2-isopropylmalate synthase activity"/>
    <property type="evidence" value="ECO:0007669"/>
    <property type="project" value="UniProtKB-EC"/>
</dbReference>
<dbReference type="PROSITE" id="PS00815">
    <property type="entry name" value="AIPM_HOMOCIT_SYNTH_1"/>
    <property type="match status" value="1"/>
</dbReference>
<sequence>MPMLLDPSRKYKRYIPLNLPDRTWPSKTLERPPIWLSTDLRDGNQALANPMTIEQKWRFFKLLVKCGFKEIEIAYPAASDTDFGFVRQIVESDEVPDDVWLQVLTPARADLIKRTIDAVAGSKKAILHMYNATSPCFRDVVFRNSKEKTLELAITHTKLVRQLTDECTAKYGTEFRYEYSPETFSQTEPEFAIEICNAVKEAWGRAGPGPDRIIFNLPATVEIATPNHYADQIEHFSRNIKDREHIIISLHPHNDRGTAIAAAELAQMAGADRVEGCVFGNGERTGNVDLANLAFNLYTQGISPNLDFSDLQSVIDIVTSCNDLPIHPRHPYAGDLVFTAFSGSHQDAIKKGFEAQIQRHKANAEKGEPQWWDIPYLPIDPADIGCTYEAVIRVNSQSGKGGIAYIIKQHLGLDLPRKLQVSFYQVIQDIADREAREMTHSIGEGSNVRAASYVELTSPADKTKSDVAVAGSWGVGVDSDISASGLRAVLSAVCNAIGDRPLPELQLNIGFGVKSTEADIADAILHTLKLEIPRKLSTSFFEVVQRAARDANYPLALDELSNLFARTYRYEIPGRFELVDFNLSSLEDKRKTIQANITVDGKPRTIHGEGNGPISAFINALQSQFVGEVTLSVKEFAEHAIGEGSDTVAASYIELLRVSENERSTAWGVGVDSDTTRVNYKAVLSAANSLDLKVREA</sequence>
<comment type="pathway">
    <text evidence="3">Amino-acid biosynthesis; L-leucine biosynthesis; L-leucine from 3-methyl-2-oxobutanoate: step 1/4.</text>
</comment>
<dbReference type="PROSITE" id="PS00816">
    <property type="entry name" value="AIPM_HOMOCIT_SYNTH_2"/>
    <property type="match status" value="1"/>
</dbReference>
<dbReference type="GO" id="GO:0046872">
    <property type="term" value="F:metal ion binding"/>
    <property type="evidence" value="ECO:0007669"/>
    <property type="project" value="UniProtKB-KW"/>
</dbReference>
<evidence type="ECO:0000256" key="8">
    <source>
        <dbReference type="ARBA" id="ARBA00022679"/>
    </source>
</evidence>
<evidence type="ECO:0000256" key="2">
    <source>
        <dbReference type="ARBA" id="ARBA00001968"/>
    </source>
</evidence>
<keyword evidence="6" id="KW-0432">Leucine biosynthesis</keyword>
<dbReference type="GO" id="GO:0009098">
    <property type="term" value="P:L-leucine biosynthetic process"/>
    <property type="evidence" value="ECO:0007669"/>
    <property type="project" value="UniProtKB-KW"/>
</dbReference>
<keyword evidence="7" id="KW-0028">Amino-acid biosynthesis</keyword>
<comment type="catalytic activity">
    <reaction evidence="1">
        <text>3-methyl-2-oxobutanoate + acetyl-CoA + H2O = (2S)-2-isopropylmalate + CoA + H(+)</text>
        <dbReference type="Rhea" id="RHEA:21524"/>
        <dbReference type="ChEBI" id="CHEBI:1178"/>
        <dbReference type="ChEBI" id="CHEBI:11851"/>
        <dbReference type="ChEBI" id="CHEBI:15377"/>
        <dbReference type="ChEBI" id="CHEBI:15378"/>
        <dbReference type="ChEBI" id="CHEBI:57287"/>
        <dbReference type="ChEBI" id="CHEBI:57288"/>
        <dbReference type="EC" id="2.3.3.13"/>
    </reaction>
</comment>
<evidence type="ECO:0000256" key="11">
    <source>
        <dbReference type="RuleBase" id="RU003523"/>
    </source>
</evidence>
<dbReference type="Gene3D" id="3.30.160.270">
    <property type="match status" value="3"/>
</dbReference>
<dbReference type="SUPFAM" id="SSF51569">
    <property type="entry name" value="Aldolase"/>
    <property type="match status" value="1"/>
</dbReference>
<comment type="cofactor">
    <cofactor evidence="2">
        <name>a divalent metal cation</name>
        <dbReference type="ChEBI" id="CHEBI:60240"/>
    </cofactor>
</comment>
<dbReference type="InterPro" id="IPR036230">
    <property type="entry name" value="LeuA_allosteric_dom_sf"/>
</dbReference>
<dbReference type="Proteomes" id="UP000054279">
    <property type="component" value="Unassembled WGS sequence"/>
</dbReference>
<dbReference type="InterPro" id="IPR054692">
    <property type="entry name" value="LeuA-like_post-cat"/>
</dbReference>
<evidence type="ECO:0000256" key="10">
    <source>
        <dbReference type="ARBA" id="ARBA00023304"/>
    </source>
</evidence>
<evidence type="ECO:0000256" key="4">
    <source>
        <dbReference type="ARBA" id="ARBA00009767"/>
    </source>
</evidence>
<keyword evidence="14" id="KW-1185">Reference proteome</keyword>
<name>A0A0C9URD1_SPHS4</name>
<evidence type="ECO:0000259" key="12">
    <source>
        <dbReference type="PROSITE" id="PS50991"/>
    </source>
</evidence>
<reference evidence="13 14" key="1">
    <citation type="submission" date="2014-06" db="EMBL/GenBank/DDBJ databases">
        <title>Evolutionary Origins and Diversification of the Mycorrhizal Mutualists.</title>
        <authorList>
            <consortium name="DOE Joint Genome Institute"/>
            <consortium name="Mycorrhizal Genomics Consortium"/>
            <person name="Kohler A."/>
            <person name="Kuo A."/>
            <person name="Nagy L.G."/>
            <person name="Floudas D."/>
            <person name="Copeland A."/>
            <person name="Barry K.W."/>
            <person name="Cichocki N."/>
            <person name="Veneault-Fourrey C."/>
            <person name="LaButti K."/>
            <person name="Lindquist E.A."/>
            <person name="Lipzen A."/>
            <person name="Lundell T."/>
            <person name="Morin E."/>
            <person name="Murat C."/>
            <person name="Riley R."/>
            <person name="Ohm R."/>
            <person name="Sun H."/>
            <person name="Tunlid A."/>
            <person name="Henrissat B."/>
            <person name="Grigoriev I.V."/>
            <person name="Hibbett D.S."/>
            <person name="Martin F."/>
        </authorList>
    </citation>
    <scope>NUCLEOTIDE SEQUENCE [LARGE SCALE GENOMIC DNA]</scope>
    <source>
        <strain evidence="13 14">SS14</strain>
    </source>
</reference>
<dbReference type="OrthoDB" id="418791at2759"/>
<dbReference type="AlphaFoldDB" id="A0A0C9URD1"/>